<evidence type="ECO:0000313" key="8">
    <source>
        <dbReference type="EMBL" id="OTF86588.1"/>
    </source>
</evidence>
<reference evidence="8" key="2">
    <citation type="submission" date="2017-02" db="EMBL/GenBank/DDBJ databases">
        <title>Sunflower complete genome.</title>
        <authorList>
            <person name="Langlade N."/>
            <person name="Munos S."/>
        </authorList>
    </citation>
    <scope>NUCLEOTIDE SEQUENCE [LARGE SCALE GENOMIC DNA]</scope>
    <source>
        <tissue evidence="8">Leaves</tissue>
    </source>
</reference>
<evidence type="ECO:0000313" key="9">
    <source>
        <dbReference type="Proteomes" id="UP000215914"/>
    </source>
</evidence>
<dbReference type="InterPro" id="IPR036576">
    <property type="entry name" value="WRKY_dom_sf"/>
</dbReference>
<evidence type="ECO:0000256" key="4">
    <source>
        <dbReference type="ARBA" id="ARBA00023163"/>
    </source>
</evidence>
<dbReference type="Pfam" id="PF03106">
    <property type="entry name" value="WRKY"/>
    <property type="match status" value="2"/>
</dbReference>
<gene>
    <name evidence="8" type="ORF">HannXRQ_Chr17g0552361</name>
    <name evidence="7" type="ORF">HanXRQr2_Chr05g0203561</name>
</gene>
<dbReference type="AlphaFoldDB" id="A0A251RPZ9"/>
<evidence type="ECO:0000256" key="3">
    <source>
        <dbReference type="ARBA" id="ARBA00023125"/>
    </source>
</evidence>
<dbReference type="InParanoid" id="A0A251RPZ9"/>
<organism evidence="8 9">
    <name type="scientific">Helianthus annuus</name>
    <name type="common">Common sunflower</name>
    <dbReference type="NCBI Taxonomy" id="4232"/>
    <lineage>
        <taxon>Eukaryota</taxon>
        <taxon>Viridiplantae</taxon>
        <taxon>Streptophyta</taxon>
        <taxon>Embryophyta</taxon>
        <taxon>Tracheophyta</taxon>
        <taxon>Spermatophyta</taxon>
        <taxon>Magnoliopsida</taxon>
        <taxon>eudicotyledons</taxon>
        <taxon>Gunneridae</taxon>
        <taxon>Pentapetalae</taxon>
        <taxon>asterids</taxon>
        <taxon>campanulids</taxon>
        <taxon>Asterales</taxon>
        <taxon>Asteraceae</taxon>
        <taxon>Asteroideae</taxon>
        <taxon>Heliantheae alliance</taxon>
        <taxon>Heliantheae</taxon>
        <taxon>Helianthus</taxon>
    </lineage>
</organism>
<keyword evidence="2" id="KW-0805">Transcription regulation</keyword>
<dbReference type="EMBL" id="CM007906">
    <property type="protein sequence ID" value="OTF86588.1"/>
    <property type="molecule type" value="Genomic_DNA"/>
</dbReference>
<dbReference type="SMR" id="A0A251RPZ9"/>
<reference evidence="7" key="3">
    <citation type="submission" date="2020-06" db="EMBL/GenBank/DDBJ databases">
        <title>Helianthus annuus Genome sequencing and assembly Release 2.</title>
        <authorList>
            <person name="Gouzy J."/>
            <person name="Langlade N."/>
            <person name="Munos S."/>
        </authorList>
    </citation>
    <scope>NUCLEOTIDE SEQUENCE</scope>
    <source>
        <tissue evidence="7">Leaves</tissue>
    </source>
</reference>
<comment type="subcellular location">
    <subcellularLocation>
        <location evidence="1">Nucleus</location>
    </subcellularLocation>
</comment>
<dbReference type="PANTHER" id="PTHR31221">
    <property type="entry name" value="WRKY TRANSCRIPTION FACTOR PROTEIN 1-RELATED"/>
    <property type="match status" value="1"/>
</dbReference>
<dbReference type="GO" id="GO:0000976">
    <property type="term" value="F:transcription cis-regulatory region binding"/>
    <property type="evidence" value="ECO:0000318"/>
    <property type="project" value="GO_Central"/>
</dbReference>
<dbReference type="EMBL" id="MNCJ02000320">
    <property type="protein sequence ID" value="KAF5804984.1"/>
    <property type="molecule type" value="Genomic_DNA"/>
</dbReference>
<dbReference type="STRING" id="4232.A0A251RPZ9"/>
<evidence type="ECO:0000256" key="2">
    <source>
        <dbReference type="ARBA" id="ARBA00023015"/>
    </source>
</evidence>
<reference evidence="7 9" key="1">
    <citation type="journal article" date="2017" name="Nature">
        <title>The sunflower genome provides insights into oil metabolism, flowering and Asterid evolution.</title>
        <authorList>
            <person name="Badouin H."/>
            <person name="Gouzy J."/>
            <person name="Grassa C.J."/>
            <person name="Murat F."/>
            <person name="Staton S.E."/>
            <person name="Cottret L."/>
            <person name="Lelandais-Briere C."/>
            <person name="Owens G.L."/>
            <person name="Carrere S."/>
            <person name="Mayjonade B."/>
            <person name="Legrand L."/>
            <person name="Gill N."/>
            <person name="Kane N.C."/>
            <person name="Bowers J.E."/>
            <person name="Hubner S."/>
            <person name="Bellec A."/>
            <person name="Berard A."/>
            <person name="Berges H."/>
            <person name="Blanchet N."/>
            <person name="Boniface M.C."/>
            <person name="Brunel D."/>
            <person name="Catrice O."/>
            <person name="Chaidir N."/>
            <person name="Claudel C."/>
            <person name="Donnadieu C."/>
            <person name="Faraut T."/>
            <person name="Fievet G."/>
            <person name="Helmstetter N."/>
            <person name="King M."/>
            <person name="Knapp S.J."/>
            <person name="Lai Z."/>
            <person name="Le Paslier M.C."/>
            <person name="Lippi Y."/>
            <person name="Lorenzon L."/>
            <person name="Mandel J.R."/>
            <person name="Marage G."/>
            <person name="Marchand G."/>
            <person name="Marquand E."/>
            <person name="Bret-Mestries E."/>
            <person name="Morien E."/>
            <person name="Nambeesan S."/>
            <person name="Nguyen T."/>
            <person name="Pegot-Espagnet P."/>
            <person name="Pouilly N."/>
            <person name="Raftis F."/>
            <person name="Sallet E."/>
            <person name="Schiex T."/>
            <person name="Thomas J."/>
            <person name="Vandecasteele C."/>
            <person name="Vares D."/>
            <person name="Vear F."/>
            <person name="Vautrin S."/>
            <person name="Crespi M."/>
            <person name="Mangin B."/>
            <person name="Burke J.M."/>
            <person name="Salse J."/>
            <person name="Munos S."/>
            <person name="Vincourt P."/>
            <person name="Rieseberg L.H."/>
            <person name="Langlade N.B."/>
        </authorList>
    </citation>
    <scope>NUCLEOTIDE SEQUENCE [LARGE SCALE GENOMIC DNA]</scope>
    <source>
        <strain evidence="9">cv. SF193</strain>
        <tissue evidence="7">Leaves</tissue>
    </source>
</reference>
<dbReference type="GO" id="GO:0006355">
    <property type="term" value="P:regulation of DNA-templated transcription"/>
    <property type="evidence" value="ECO:0000318"/>
    <property type="project" value="GO_Central"/>
</dbReference>
<keyword evidence="5" id="KW-0539">Nucleus</keyword>
<dbReference type="PROSITE" id="PS50811">
    <property type="entry name" value="WRKY"/>
    <property type="match status" value="2"/>
</dbReference>
<feature type="domain" description="WRKY" evidence="6">
    <location>
        <begin position="12"/>
        <end position="50"/>
    </location>
</feature>
<keyword evidence="4" id="KW-0804">Transcription</keyword>
<dbReference type="InterPro" id="IPR044810">
    <property type="entry name" value="WRKY_plant"/>
</dbReference>
<dbReference type="Proteomes" id="UP000215914">
    <property type="component" value="Chromosome 17"/>
</dbReference>
<dbReference type="Gramene" id="mRNA:HanXRQr2_Chr05g0203561">
    <property type="protein sequence ID" value="mRNA:HanXRQr2_Chr05g0203561"/>
    <property type="gene ID" value="HanXRQr2_Chr05g0203561"/>
</dbReference>
<dbReference type="GO" id="GO:0005634">
    <property type="term" value="C:nucleus"/>
    <property type="evidence" value="ECO:0000318"/>
    <property type="project" value="GO_Central"/>
</dbReference>
<keyword evidence="9" id="KW-1185">Reference proteome</keyword>
<accession>A0A251RPZ9</accession>
<dbReference type="SUPFAM" id="SSF118290">
    <property type="entry name" value="WRKY DNA-binding domain"/>
    <property type="match status" value="2"/>
</dbReference>
<evidence type="ECO:0000259" key="6">
    <source>
        <dbReference type="PROSITE" id="PS50811"/>
    </source>
</evidence>
<evidence type="ECO:0000313" key="7">
    <source>
        <dbReference type="EMBL" id="KAF5804984.1"/>
    </source>
</evidence>
<keyword evidence="3" id="KW-0238">DNA-binding</keyword>
<evidence type="ECO:0000256" key="1">
    <source>
        <dbReference type="ARBA" id="ARBA00004123"/>
    </source>
</evidence>
<dbReference type="Gene3D" id="2.20.25.80">
    <property type="entry name" value="WRKY domain"/>
    <property type="match status" value="2"/>
</dbReference>
<evidence type="ECO:0000256" key="5">
    <source>
        <dbReference type="ARBA" id="ARBA00023242"/>
    </source>
</evidence>
<dbReference type="PANTHER" id="PTHR31221:SF150">
    <property type="entry name" value="WRKY TRANSCRIPTION FACTOR 32-RELATED"/>
    <property type="match status" value="1"/>
</dbReference>
<dbReference type="InterPro" id="IPR003657">
    <property type="entry name" value="WRKY_dom"/>
</dbReference>
<name>A0A251RPZ9_HELAN</name>
<protein>
    <submittedName>
        <fullName evidence="8">Putative WRKY domain-containing protein</fullName>
    </submittedName>
    <submittedName>
        <fullName evidence="7">Transcription factor WRKY family</fullName>
    </submittedName>
</protein>
<proteinExistence type="predicted"/>
<feature type="domain" description="WRKY" evidence="6">
    <location>
        <begin position="74"/>
        <end position="139"/>
    </location>
</feature>
<dbReference type="GO" id="GO:0003700">
    <property type="term" value="F:DNA-binding transcription factor activity"/>
    <property type="evidence" value="ECO:0000318"/>
    <property type="project" value="GO_Central"/>
</dbReference>
<dbReference type="SMART" id="SM00774">
    <property type="entry name" value="WRKY"/>
    <property type="match status" value="2"/>
</dbReference>
<sequence length="201" mass="22869">MKQVKSPEGGSRSYYKCAFSACDAKKIESCDRYNFTVKIVYKGQHKHDPPKRVASKGGELLKRKLISTPPIQVEQIDHLEIKQRWKKYGQKMVKGTPHPRNYYKCTSAGCTVSKHIEKVIDGSSEVTITYKGVHDHNMPVPKKDRAHLPLLLLKTLYNTREGSTCPHEFPPMKQPGQMNLLKPEPFCVLGLKSNSLLRTHI</sequence>